<name>Q0FQR0_SALBH</name>
<proteinExistence type="predicted"/>
<dbReference type="AlphaFoldDB" id="Q0FQR0"/>
<evidence type="ECO:0000313" key="3">
    <source>
        <dbReference type="Proteomes" id="UP000006230"/>
    </source>
</evidence>
<dbReference type="HOGENOM" id="CLU_1977624_0_0_5"/>
<gene>
    <name evidence="2" type="ORF">R2601_19220</name>
</gene>
<organism evidence="2 3">
    <name type="scientific">Salipiger bermudensis (strain DSM 26914 / JCM 13377 / KCTC 12554 / HTCC2601)</name>
    <name type="common">Pelagibaca bermudensis</name>
    <dbReference type="NCBI Taxonomy" id="314265"/>
    <lineage>
        <taxon>Bacteria</taxon>
        <taxon>Pseudomonadati</taxon>
        <taxon>Pseudomonadota</taxon>
        <taxon>Alphaproteobacteria</taxon>
        <taxon>Rhodobacterales</taxon>
        <taxon>Roseobacteraceae</taxon>
        <taxon>Salipiger</taxon>
    </lineage>
</organism>
<sequence>MRRRQRDGVLLAHEDAAPIRAHGQNRQRRELMIDARTQKPGAEDQRRRNVAQALVEIGAVLLGNVMHALRRDLRPVALGQRIEVADHGVRQRTCSQQGRRATVCGHPRLAPGQKRGEMRFGAVSAAHQKDRLGASQDGSIHGKFTAFSDRGHNGDTK</sequence>
<keyword evidence="3" id="KW-1185">Reference proteome</keyword>
<dbReference type="EMBL" id="AATQ01000013">
    <property type="protein sequence ID" value="EAU46622.1"/>
    <property type="molecule type" value="Genomic_DNA"/>
</dbReference>
<dbReference type="eggNOG" id="ENOG5033MMD">
    <property type="taxonomic scope" value="Bacteria"/>
</dbReference>
<reference evidence="2 3" key="1">
    <citation type="journal article" date="2010" name="J. Bacteriol.">
        <title>Genome sequences of Pelagibaca bermudensis HTCC2601T and Maritimibacter alkaliphilus HTCC2654T, the type strains of two marine Roseobacter genera.</title>
        <authorList>
            <person name="Thrash J.C."/>
            <person name="Cho J.C."/>
            <person name="Ferriera S."/>
            <person name="Johnson J."/>
            <person name="Vergin K.L."/>
            <person name="Giovannoni S.J."/>
        </authorList>
    </citation>
    <scope>NUCLEOTIDE SEQUENCE [LARGE SCALE GENOMIC DNA]</scope>
    <source>
        <strain evidence="3">DSM 26914 / JCM 13377 / KCTC 12554 / HTCC2601</strain>
    </source>
</reference>
<protein>
    <submittedName>
        <fullName evidence="2">Uncharacterized protein</fullName>
    </submittedName>
</protein>
<dbReference type="Proteomes" id="UP000006230">
    <property type="component" value="Unassembled WGS sequence"/>
</dbReference>
<evidence type="ECO:0000313" key="2">
    <source>
        <dbReference type="EMBL" id="EAU46622.1"/>
    </source>
</evidence>
<feature type="region of interest" description="Disordered" evidence="1">
    <location>
        <begin position="132"/>
        <end position="157"/>
    </location>
</feature>
<evidence type="ECO:0000256" key="1">
    <source>
        <dbReference type="SAM" id="MobiDB-lite"/>
    </source>
</evidence>
<comment type="caution">
    <text evidence="2">The sequence shown here is derived from an EMBL/GenBank/DDBJ whole genome shotgun (WGS) entry which is preliminary data.</text>
</comment>
<accession>Q0FQR0</accession>